<dbReference type="Proteomes" id="UP000218418">
    <property type="component" value="Chromosome"/>
</dbReference>
<reference evidence="1 2" key="1">
    <citation type="submission" date="2017-06" db="EMBL/GenBank/DDBJ databases">
        <title>Genome sequencing of cyanobaciteial culture collection at National Institute for Environmental Studies (NIES).</title>
        <authorList>
            <person name="Hirose Y."/>
            <person name="Shimura Y."/>
            <person name="Fujisawa T."/>
            <person name="Nakamura Y."/>
            <person name="Kawachi M."/>
        </authorList>
    </citation>
    <scope>NUCLEOTIDE SEQUENCE [LARGE SCALE GENOMIC DNA]</scope>
    <source>
        <strain evidence="1 2">NIES-267</strain>
    </source>
</reference>
<evidence type="ECO:0000313" key="1">
    <source>
        <dbReference type="EMBL" id="BAY86361.1"/>
    </source>
</evidence>
<keyword evidence="2" id="KW-1185">Reference proteome</keyword>
<proteinExistence type="predicted"/>
<dbReference type="AlphaFoldDB" id="A0A1Z4LYX2"/>
<sequence>MQAKAKFDLYFRFLISLLKHKAFFDLALYFFKLGFNYALMQNPVGENLKSKIASQSNQN</sequence>
<accession>A0A1Z4LYX2</accession>
<protein>
    <submittedName>
        <fullName evidence="1">Uncharacterized protein</fullName>
    </submittedName>
</protein>
<dbReference type="EMBL" id="AP018227">
    <property type="protein sequence ID" value="BAY86361.1"/>
    <property type="molecule type" value="Genomic_DNA"/>
</dbReference>
<name>A0A1Z4LYX2_9CYAN</name>
<evidence type="ECO:0000313" key="2">
    <source>
        <dbReference type="Proteomes" id="UP000218418"/>
    </source>
</evidence>
<organism evidence="1 2">
    <name type="scientific">Calothrix parasitica NIES-267</name>
    <dbReference type="NCBI Taxonomy" id="1973488"/>
    <lineage>
        <taxon>Bacteria</taxon>
        <taxon>Bacillati</taxon>
        <taxon>Cyanobacteriota</taxon>
        <taxon>Cyanophyceae</taxon>
        <taxon>Nostocales</taxon>
        <taxon>Calotrichaceae</taxon>
        <taxon>Calothrix</taxon>
    </lineage>
</organism>
<gene>
    <name evidence="1" type="ORF">NIES267_58670</name>
</gene>